<dbReference type="Gene3D" id="3.40.50.2300">
    <property type="match status" value="1"/>
</dbReference>
<reference evidence="4" key="1">
    <citation type="submission" date="2018-05" db="EMBL/GenBank/DDBJ databases">
        <title>Pedobacter paludis sp. nov., isolated from wetland soil.</title>
        <authorList>
            <person name="Zhang Y."/>
        </authorList>
    </citation>
    <scope>NUCLEOTIDE SEQUENCE [LARGE SCALE GENOMIC DNA]</scope>
    <source>
        <strain evidence="4">R-8</strain>
    </source>
</reference>
<keyword evidence="4" id="KW-1185">Reference proteome</keyword>
<keyword evidence="1" id="KW-0597">Phosphoprotein</keyword>
<feature type="modified residue" description="4-aspartylphosphate" evidence="1">
    <location>
        <position position="61"/>
    </location>
</feature>
<evidence type="ECO:0000256" key="1">
    <source>
        <dbReference type="PROSITE-ProRule" id="PRU00169"/>
    </source>
</evidence>
<dbReference type="Proteomes" id="UP000245391">
    <property type="component" value="Unassembled WGS sequence"/>
</dbReference>
<evidence type="ECO:0000259" key="2">
    <source>
        <dbReference type="PROSITE" id="PS50110"/>
    </source>
</evidence>
<feature type="domain" description="Response regulatory" evidence="2">
    <location>
        <begin position="4"/>
        <end position="133"/>
    </location>
</feature>
<dbReference type="RefSeq" id="WP_109929192.1">
    <property type="nucleotide sequence ID" value="NZ_QGNY01000002.1"/>
</dbReference>
<sequence>MFKKILIAEDHESVSISVQKTLSDINIVHDHSNYVFYCDDALGRIKKALREEKPYELLITDLSFEHDRPQEISDGATLIKAVKLIQPDLKILIFSIENRSHVAKALMEDLEIDAFVPKARGDAKDLKIAIETIYKNRKYLSPNLKQAVKEETPFEFSSFDKTIISLLTKGTPQKDIPFYLQKNNIKPSGLSSIEKRLNTIKTVLNISNNEQLIAYCKDRQII</sequence>
<accession>A0A317F1H1</accession>
<dbReference type="SUPFAM" id="SSF52172">
    <property type="entry name" value="CheY-like"/>
    <property type="match status" value="1"/>
</dbReference>
<dbReference type="PROSITE" id="PS50110">
    <property type="entry name" value="RESPONSE_REGULATORY"/>
    <property type="match status" value="1"/>
</dbReference>
<evidence type="ECO:0000313" key="4">
    <source>
        <dbReference type="Proteomes" id="UP000245391"/>
    </source>
</evidence>
<proteinExistence type="predicted"/>
<gene>
    <name evidence="3" type="ORF">DF947_05475</name>
</gene>
<protein>
    <submittedName>
        <fullName evidence="3">Response regulator</fullName>
    </submittedName>
</protein>
<evidence type="ECO:0000313" key="3">
    <source>
        <dbReference type="EMBL" id="PWS33031.1"/>
    </source>
</evidence>
<organism evidence="3 4">
    <name type="scientific">Pedobacter paludis</name>
    <dbReference type="NCBI Taxonomy" id="2203212"/>
    <lineage>
        <taxon>Bacteria</taxon>
        <taxon>Pseudomonadati</taxon>
        <taxon>Bacteroidota</taxon>
        <taxon>Sphingobacteriia</taxon>
        <taxon>Sphingobacteriales</taxon>
        <taxon>Sphingobacteriaceae</taxon>
        <taxon>Pedobacter</taxon>
    </lineage>
</organism>
<dbReference type="InterPro" id="IPR011006">
    <property type="entry name" value="CheY-like_superfamily"/>
</dbReference>
<dbReference type="GO" id="GO:0000160">
    <property type="term" value="P:phosphorelay signal transduction system"/>
    <property type="evidence" value="ECO:0007669"/>
    <property type="project" value="InterPro"/>
</dbReference>
<name>A0A317F1H1_9SPHI</name>
<dbReference type="EMBL" id="QGNY01000002">
    <property type="protein sequence ID" value="PWS33031.1"/>
    <property type="molecule type" value="Genomic_DNA"/>
</dbReference>
<comment type="caution">
    <text evidence="3">The sequence shown here is derived from an EMBL/GenBank/DDBJ whole genome shotgun (WGS) entry which is preliminary data.</text>
</comment>
<dbReference type="InterPro" id="IPR001789">
    <property type="entry name" value="Sig_transdc_resp-reg_receiver"/>
</dbReference>
<dbReference type="OrthoDB" id="659223at2"/>
<dbReference type="AlphaFoldDB" id="A0A317F1H1"/>